<dbReference type="AlphaFoldDB" id="A0A1I4EYT7"/>
<dbReference type="InterPro" id="IPR013517">
    <property type="entry name" value="FG-GAP"/>
</dbReference>
<dbReference type="OrthoDB" id="1488578at2"/>
<sequence>MWLKVCAALGVGLATGANAEVRFAPVTVDAHVYAGGWEHFVGGGVAVFDCDGDGLSDLVAAGGENPAVLMRNRSDIGGDMRFETTTPDAVAVTGVSGAYALDIDGDGWRDLALLRVGENILLKGGPECSFRPMQIDGFEGGDGWTTAFSATWEEGNSLPTLAFGNYVDRGNPAGPFEACDTNTLFRPDGRKYEKSVLAPGYCPLSMLFSDWGRQGRADLRISNDRHYYVKGGAEQMWAMEDKPRLYGEADGWATHMLWGMGIASRDLDFDGQSEVFLSSMGDQRLMRRTEGGGPSFEDVPYAMGTSAHRPYQGDDGRPSTGWHIAFGDVNNDGLDDAFIAKGNVEQMPDAAMEDPNNLLMQKEDGSFEERGGVAGVGTAERSRGAALADLNNDGLLDLVVVNRRAPIEVYRNVTEGAGHWLGVSLLGEGGNGDAVGAFVEVKAGDRTYVREVVVGGGHAGGVSAPEHFGLGDVNEVQARVIWPEGAVSDWVSLETGAVWMLWADGNGLASAEY</sequence>
<gene>
    <name evidence="4" type="ORF">SAMN04488036_10545</name>
</gene>
<feature type="domain" description="ASPIC/UnbV" evidence="3">
    <location>
        <begin position="434"/>
        <end position="495"/>
    </location>
</feature>
<dbReference type="Proteomes" id="UP000198851">
    <property type="component" value="Unassembled WGS sequence"/>
</dbReference>
<reference evidence="5" key="1">
    <citation type="submission" date="2016-10" db="EMBL/GenBank/DDBJ databases">
        <authorList>
            <person name="Varghese N."/>
            <person name="Submissions S."/>
        </authorList>
    </citation>
    <scope>NUCLEOTIDE SEQUENCE [LARGE SCALE GENOMIC DNA]</scope>
    <source>
        <strain evidence="5">DSM 28453</strain>
    </source>
</reference>
<dbReference type="Pfam" id="PF07593">
    <property type="entry name" value="UnbV_ASPIC"/>
    <property type="match status" value="1"/>
</dbReference>
<name>A0A1I4EYT7_9RHOB</name>
<dbReference type="PANTHER" id="PTHR16026">
    <property type="entry name" value="CARTILAGE ACIDIC PROTEIN 1"/>
    <property type="match status" value="1"/>
</dbReference>
<keyword evidence="5" id="KW-1185">Reference proteome</keyword>
<proteinExistence type="predicted"/>
<dbReference type="STRING" id="1280847.SAMN04488036_10545"/>
<evidence type="ECO:0000313" key="5">
    <source>
        <dbReference type="Proteomes" id="UP000198851"/>
    </source>
</evidence>
<evidence type="ECO:0000313" key="4">
    <source>
        <dbReference type="EMBL" id="SFL10240.1"/>
    </source>
</evidence>
<dbReference type="InterPro" id="IPR011519">
    <property type="entry name" value="UnbV_ASPIC"/>
</dbReference>
<dbReference type="InterPro" id="IPR027039">
    <property type="entry name" value="Crtac1"/>
</dbReference>
<keyword evidence="1 2" id="KW-0732">Signal</keyword>
<dbReference type="InterPro" id="IPR028994">
    <property type="entry name" value="Integrin_alpha_N"/>
</dbReference>
<evidence type="ECO:0000256" key="2">
    <source>
        <dbReference type="SAM" id="SignalP"/>
    </source>
</evidence>
<evidence type="ECO:0000259" key="3">
    <source>
        <dbReference type="Pfam" id="PF07593"/>
    </source>
</evidence>
<dbReference type="Gene3D" id="2.130.10.130">
    <property type="entry name" value="Integrin alpha, N-terminal"/>
    <property type="match status" value="1"/>
</dbReference>
<feature type="chain" id="PRO_5011607036" evidence="2">
    <location>
        <begin position="20"/>
        <end position="513"/>
    </location>
</feature>
<dbReference type="PANTHER" id="PTHR16026:SF0">
    <property type="entry name" value="CARTILAGE ACIDIC PROTEIN 1"/>
    <property type="match status" value="1"/>
</dbReference>
<dbReference type="Pfam" id="PF13517">
    <property type="entry name" value="FG-GAP_3"/>
    <property type="match status" value="1"/>
</dbReference>
<evidence type="ECO:0000256" key="1">
    <source>
        <dbReference type="ARBA" id="ARBA00022729"/>
    </source>
</evidence>
<dbReference type="EMBL" id="FOSZ01000005">
    <property type="protein sequence ID" value="SFL10240.1"/>
    <property type="molecule type" value="Genomic_DNA"/>
</dbReference>
<dbReference type="RefSeq" id="WP_093324218.1">
    <property type="nucleotide sequence ID" value="NZ_FOSZ01000005.1"/>
</dbReference>
<feature type="signal peptide" evidence="2">
    <location>
        <begin position="1"/>
        <end position="19"/>
    </location>
</feature>
<accession>A0A1I4EYT7</accession>
<dbReference type="SUPFAM" id="SSF69318">
    <property type="entry name" value="Integrin alpha N-terminal domain"/>
    <property type="match status" value="1"/>
</dbReference>
<organism evidence="4 5">
    <name type="scientific">Shimia haliotis</name>
    <dbReference type="NCBI Taxonomy" id="1280847"/>
    <lineage>
        <taxon>Bacteria</taxon>
        <taxon>Pseudomonadati</taxon>
        <taxon>Pseudomonadota</taxon>
        <taxon>Alphaproteobacteria</taxon>
        <taxon>Rhodobacterales</taxon>
        <taxon>Roseobacteraceae</taxon>
    </lineage>
</organism>
<protein>
    <submittedName>
        <fullName evidence="4">Repeat domain-containing protein</fullName>
    </submittedName>
</protein>